<accession>A0A5M7BRS1</accession>
<dbReference type="GO" id="GO:0016747">
    <property type="term" value="F:acyltransferase activity, transferring groups other than amino-acyl groups"/>
    <property type="evidence" value="ECO:0007669"/>
    <property type="project" value="InterPro"/>
</dbReference>
<evidence type="ECO:0000256" key="1">
    <source>
        <dbReference type="ARBA" id="ARBA00022679"/>
    </source>
</evidence>
<proteinExistence type="predicted"/>
<name>A0A5M7BRS1_SACHI</name>
<dbReference type="Gene3D" id="3.40.630.30">
    <property type="match status" value="1"/>
</dbReference>
<dbReference type="InterPro" id="IPR050680">
    <property type="entry name" value="YpeA/RimI_acetyltransf"/>
</dbReference>
<dbReference type="AlphaFoldDB" id="A0A5M7BRS1"/>
<keyword evidence="2" id="KW-0012">Acyltransferase</keyword>
<dbReference type="PANTHER" id="PTHR43420">
    <property type="entry name" value="ACETYLTRANSFERASE"/>
    <property type="match status" value="1"/>
</dbReference>
<protein>
    <submittedName>
        <fullName evidence="4">GNAT family N-acetyltransferase</fullName>
    </submittedName>
</protein>
<dbReference type="InterPro" id="IPR056935">
    <property type="entry name" value="Rv0428c-like_C"/>
</dbReference>
<evidence type="ECO:0000259" key="3">
    <source>
        <dbReference type="PROSITE" id="PS51186"/>
    </source>
</evidence>
<organism evidence="4 5">
    <name type="scientific">Saccharopolyspora hirsuta</name>
    <dbReference type="NCBI Taxonomy" id="1837"/>
    <lineage>
        <taxon>Bacteria</taxon>
        <taxon>Bacillati</taxon>
        <taxon>Actinomycetota</taxon>
        <taxon>Actinomycetes</taxon>
        <taxon>Pseudonocardiales</taxon>
        <taxon>Pseudonocardiaceae</taxon>
        <taxon>Saccharopolyspora</taxon>
    </lineage>
</organism>
<comment type="caution">
    <text evidence="4">The sequence shown here is derived from an EMBL/GenBank/DDBJ whole genome shotgun (WGS) entry which is preliminary data.</text>
</comment>
<dbReference type="InterPro" id="IPR000182">
    <property type="entry name" value="GNAT_dom"/>
</dbReference>
<keyword evidence="1 4" id="KW-0808">Transferase</keyword>
<dbReference type="PROSITE" id="PS51186">
    <property type="entry name" value="GNAT"/>
    <property type="match status" value="1"/>
</dbReference>
<evidence type="ECO:0000313" key="5">
    <source>
        <dbReference type="Proteomes" id="UP000323946"/>
    </source>
</evidence>
<reference evidence="4 5" key="1">
    <citation type="submission" date="2019-09" db="EMBL/GenBank/DDBJ databases">
        <title>Draft genome sequence of the thermophilic Saccharopolyspora hirsuta VKM Ac-666T.</title>
        <authorList>
            <person name="Lobastova T.G."/>
            <person name="Fokina V."/>
            <person name="Bragin E.Y."/>
            <person name="Shtratnikova V.Y."/>
            <person name="Starodumova I.P."/>
            <person name="Tarlachkov S.V."/>
            <person name="Donova M.V."/>
        </authorList>
    </citation>
    <scope>NUCLEOTIDE SEQUENCE [LARGE SCALE GENOMIC DNA]</scope>
    <source>
        <strain evidence="4 5">VKM Ac-666</strain>
    </source>
</reference>
<evidence type="ECO:0000313" key="4">
    <source>
        <dbReference type="EMBL" id="KAA5832093.1"/>
    </source>
</evidence>
<dbReference type="EMBL" id="VWPH01000008">
    <property type="protein sequence ID" value="KAA5832093.1"/>
    <property type="molecule type" value="Genomic_DNA"/>
</dbReference>
<gene>
    <name evidence="4" type="ORF">F1721_18590</name>
</gene>
<sequence length="240" mass="25788">MVSFGAEIERAAAATWPASTVERVDGWLLRHCDLLARKRSNSALPPEEGWSPAGVERVEQFYAARGAAAVVQVSPLERHADLDAVLAERGYRSVSPTEVMFADAGQAVGACPAGEFEVRLEPRPRSPWLDAVEAVGGAPEPSLDRVPEPARFAIASRDGVPVGVGMFAESAGWCGVYGMATHPGWRRRGVATAVLRAGALWASGLGARLFLQVEADNPGARRLYAAAGFRTAHRYHYRVR</sequence>
<dbReference type="Proteomes" id="UP000323946">
    <property type="component" value="Unassembled WGS sequence"/>
</dbReference>
<dbReference type="RefSeq" id="WP_150068232.1">
    <property type="nucleotide sequence ID" value="NZ_VWPH01000008.1"/>
</dbReference>
<dbReference type="InterPro" id="IPR016181">
    <property type="entry name" value="Acyl_CoA_acyltransferase"/>
</dbReference>
<dbReference type="SMR" id="A0A5M7BRS1"/>
<dbReference type="CDD" id="cd04301">
    <property type="entry name" value="NAT_SF"/>
    <property type="match status" value="1"/>
</dbReference>
<dbReference type="SUPFAM" id="SSF55729">
    <property type="entry name" value="Acyl-CoA N-acyltransferases (Nat)"/>
    <property type="match status" value="1"/>
</dbReference>
<evidence type="ECO:0000256" key="2">
    <source>
        <dbReference type="ARBA" id="ARBA00023315"/>
    </source>
</evidence>
<dbReference type="OrthoDB" id="9775595at2"/>
<dbReference type="PANTHER" id="PTHR43420:SF47">
    <property type="entry name" value="N-ACETYLTRANSFERASE DOMAIN-CONTAINING PROTEIN"/>
    <property type="match status" value="1"/>
</dbReference>
<keyword evidence="5" id="KW-1185">Reference proteome</keyword>
<feature type="domain" description="N-acetyltransferase" evidence="3">
    <location>
        <begin position="116"/>
        <end position="240"/>
    </location>
</feature>
<dbReference type="Pfam" id="PF24553">
    <property type="entry name" value="Rv0428c_C"/>
    <property type="match status" value="1"/>
</dbReference>